<dbReference type="InterPro" id="IPR013149">
    <property type="entry name" value="ADH-like_C"/>
</dbReference>
<dbReference type="Gene3D" id="3.90.180.10">
    <property type="entry name" value="Medium-chain alcohol dehydrogenases, catalytic domain"/>
    <property type="match status" value="1"/>
</dbReference>
<gene>
    <name evidence="2" type="ORF">ACFONL_16270</name>
</gene>
<dbReference type="SUPFAM" id="SSF50129">
    <property type="entry name" value="GroES-like"/>
    <property type="match status" value="1"/>
</dbReference>
<evidence type="ECO:0000313" key="2">
    <source>
        <dbReference type="EMBL" id="MFC3638896.1"/>
    </source>
</evidence>
<evidence type="ECO:0000259" key="1">
    <source>
        <dbReference type="SMART" id="SM00829"/>
    </source>
</evidence>
<dbReference type="InterPro" id="IPR036291">
    <property type="entry name" value="NAD(P)-bd_dom_sf"/>
</dbReference>
<name>A0ABV7UJK7_9HYPH</name>
<protein>
    <submittedName>
        <fullName evidence="2">Zinc-binding alcohol dehydrogenase family protein</fullName>
    </submittedName>
</protein>
<organism evidence="2 3">
    <name type="scientific">Camelimonas fluminis</name>
    <dbReference type="NCBI Taxonomy" id="1576911"/>
    <lineage>
        <taxon>Bacteria</taxon>
        <taxon>Pseudomonadati</taxon>
        <taxon>Pseudomonadota</taxon>
        <taxon>Alphaproteobacteria</taxon>
        <taxon>Hyphomicrobiales</taxon>
        <taxon>Chelatococcaceae</taxon>
        <taxon>Camelimonas</taxon>
    </lineage>
</organism>
<feature type="domain" description="Enoyl reductase (ER)" evidence="1">
    <location>
        <begin position="10"/>
        <end position="315"/>
    </location>
</feature>
<evidence type="ECO:0000313" key="3">
    <source>
        <dbReference type="Proteomes" id="UP001595704"/>
    </source>
</evidence>
<keyword evidence="3" id="KW-1185">Reference proteome</keyword>
<dbReference type="SUPFAM" id="SSF51735">
    <property type="entry name" value="NAD(P)-binding Rossmann-fold domains"/>
    <property type="match status" value="1"/>
</dbReference>
<sequence length="317" mass="33290">MKAAIVRAAGQTPVFADFEEPQPQPGQVLVKVTASAISRLTRARASGQHYSFNGQYPFVAGVDGVGVLADGRRVFFAFPAAPFGAMAERVAIDLSGCVPVPEGVDDVTAAALGNPGMSGWMALRERAGFRRGEVVLINGATGSSGRMAVQIARYLGAGRIIVTGRNPAMLEQLQTLGADEAISLTQDEKELRERFNAVFAAGVDVVLDYLWGKTAGLLLASSAMMTDAARPLRFVNIGSMSGEEIQLPAALLRSRATALMGSGLGSVSSERLMAALGEVLASAPDGRYQIGTQTAPLADVARAWARDTGNQRLVLQI</sequence>
<dbReference type="PANTHER" id="PTHR43677:SF11">
    <property type="entry name" value="ZINC-CONTAINING ALCOHOL DEHYDROGENASE"/>
    <property type="match status" value="1"/>
</dbReference>
<accession>A0ABV7UJK7</accession>
<dbReference type="Gene3D" id="3.40.50.720">
    <property type="entry name" value="NAD(P)-binding Rossmann-like Domain"/>
    <property type="match status" value="1"/>
</dbReference>
<dbReference type="InterPro" id="IPR051397">
    <property type="entry name" value="Zn-ADH-like_protein"/>
</dbReference>
<comment type="caution">
    <text evidence="2">The sequence shown here is derived from an EMBL/GenBank/DDBJ whole genome shotgun (WGS) entry which is preliminary data.</text>
</comment>
<reference evidence="3" key="1">
    <citation type="journal article" date="2019" name="Int. J. Syst. Evol. Microbiol.">
        <title>The Global Catalogue of Microorganisms (GCM) 10K type strain sequencing project: providing services to taxonomists for standard genome sequencing and annotation.</title>
        <authorList>
            <consortium name="The Broad Institute Genomics Platform"/>
            <consortium name="The Broad Institute Genome Sequencing Center for Infectious Disease"/>
            <person name="Wu L."/>
            <person name="Ma J."/>
        </authorList>
    </citation>
    <scope>NUCLEOTIDE SEQUENCE [LARGE SCALE GENOMIC DNA]</scope>
    <source>
        <strain evidence="3">KCTC 42282</strain>
    </source>
</reference>
<dbReference type="EMBL" id="JBHRYC010000082">
    <property type="protein sequence ID" value="MFC3638896.1"/>
    <property type="molecule type" value="Genomic_DNA"/>
</dbReference>
<dbReference type="Proteomes" id="UP001595704">
    <property type="component" value="Unassembled WGS sequence"/>
</dbReference>
<dbReference type="PANTHER" id="PTHR43677">
    <property type="entry name" value="SHORT-CHAIN DEHYDROGENASE/REDUCTASE"/>
    <property type="match status" value="1"/>
</dbReference>
<dbReference type="SMART" id="SM00829">
    <property type="entry name" value="PKS_ER"/>
    <property type="match status" value="1"/>
</dbReference>
<proteinExistence type="predicted"/>
<dbReference type="InterPro" id="IPR020843">
    <property type="entry name" value="ER"/>
</dbReference>
<dbReference type="InterPro" id="IPR011032">
    <property type="entry name" value="GroES-like_sf"/>
</dbReference>
<dbReference type="Pfam" id="PF00107">
    <property type="entry name" value="ADH_zinc_N"/>
    <property type="match status" value="1"/>
</dbReference>
<dbReference type="RefSeq" id="WP_191320259.1">
    <property type="nucleotide sequence ID" value="NZ_BNCG01000015.1"/>
</dbReference>